<dbReference type="AlphaFoldDB" id="A0A9Q0FJF4"/>
<reference evidence="2" key="1">
    <citation type="submission" date="2022-02" db="EMBL/GenBank/DDBJ databases">
        <authorList>
            <person name="Henning P.M."/>
            <person name="McCubbin A.G."/>
            <person name="Shore J.S."/>
        </authorList>
    </citation>
    <scope>NUCLEOTIDE SEQUENCE</scope>
    <source>
        <strain evidence="2">F60SS</strain>
        <tissue evidence="2">Leaves</tissue>
    </source>
</reference>
<keyword evidence="3" id="KW-1185">Reference proteome</keyword>
<feature type="domain" description="Endonuclease/exonuclease/phosphatase" evidence="1">
    <location>
        <begin position="5"/>
        <end position="220"/>
    </location>
</feature>
<dbReference type="Pfam" id="PF03372">
    <property type="entry name" value="Exo_endo_phos"/>
    <property type="match status" value="1"/>
</dbReference>
<dbReference type="EMBL" id="JAKUCV010005122">
    <property type="protein sequence ID" value="KAJ4832557.1"/>
    <property type="molecule type" value="Genomic_DNA"/>
</dbReference>
<sequence>MFPIITWNVQGAGKDEFSRTFKEVCRVNKSEVVVIVEPRLSGIRASRIIRRLNFSHSHRIEARGFSGGIWLLWDGNLISVDVLFNHTQLMHVRLTKGNESFLFTAVYASPQEKWRRFCWKNIEALAEGISEPWLLAGDFNAVLAGHERKDRFGRNGTTNIHFRNCVVMSRLLEIDSAGSVYTWKGGGHQARLDRFLCNEAWRIKYPEAEALHLPRLCSDHRPILIRNNDNRPPKAQRPFRFQAAWLTHEEFASFVDSTWDRQCNSVEAIQKFIPAVHDWNKRVFGNILRRKKRLLARLAGIQRFLEQKPSIFLTKLEVVLRMELDQVLIQEELLWAQKLDANGCKKGIKIHHISMQPPSFVEGRTTWEPYWMNQINGKRMSLL</sequence>
<proteinExistence type="predicted"/>
<evidence type="ECO:0000259" key="1">
    <source>
        <dbReference type="Pfam" id="PF03372"/>
    </source>
</evidence>
<organism evidence="2 3">
    <name type="scientific">Turnera subulata</name>
    <dbReference type="NCBI Taxonomy" id="218843"/>
    <lineage>
        <taxon>Eukaryota</taxon>
        <taxon>Viridiplantae</taxon>
        <taxon>Streptophyta</taxon>
        <taxon>Embryophyta</taxon>
        <taxon>Tracheophyta</taxon>
        <taxon>Spermatophyta</taxon>
        <taxon>Magnoliopsida</taxon>
        <taxon>eudicotyledons</taxon>
        <taxon>Gunneridae</taxon>
        <taxon>Pentapetalae</taxon>
        <taxon>rosids</taxon>
        <taxon>fabids</taxon>
        <taxon>Malpighiales</taxon>
        <taxon>Passifloraceae</taxon>
        <taxon>Turnera</taxon>
    </lineage>
</organism>
<dbReference type="SUPFAM" id="SSF56219">
    <property type="entry name" value="DNase I-like"/>
    <property type="match status" value="1"/>
</dbReference>
<name>A0A9Q0FJF4_9ROSI</name>
<evidence type="ECO:0000313" key="2">
    <source>
        <dbReference type="EMBL" id="KAJ4832557.1"/>
    </source>
</evidence>
<dbReference type="Proteomes" id="UP001141552">
    <property type="component" value="Unassembled WGS sequence"/>
</dbReference>
<dbReference type="PANTHER" id="PTHR35218:SF9">
    <property type="entry name" value="ENDONUCLEASE_EXONUCLEASE_PHOSPHATASE DOMAIN-CONTAINING PROTEIN"/>
    <property type="match status" value="1"/>
</dbReference>
<gene>
    <name evidence="2" type="ORF">Tsubulata_000126</name>
</gene>
<dbReference type="Gene3D" id="3.60.10.10">
    <property type="entry name" value="Endonuclease/exonuclease/phosphatase"/>
    <property type="match status" value="1"/>
</dbReference>
<comment type="caution">
    <text evidence="2">The sequence shown here is derived from an EMBL/GenBank/DDBJ whole genome shotgun (WGS) entry which is preliminary data.</text>
</comment>
<dbReference type="PANTHER" id="PTHR35218">
    <property type="entry name" value="RNASE H DOMAIN-CONTAINING PROTEIN"/>
    <property type="match status" value="1"/>
</dbReference>
<accession>A0A9Q0FJF4</accession>
<evidence type="ECO:0000313" key="3">
    <source>
        <dbReference type="Proteomes" id="UP001141552"/>
    </source>
</evidence>
<protein>
    <recommendedName>
        <fullName evidence="1">Endonuclease/exonuclease/phosphatase domain-containing protein</fullName>
    </recommendedName>
</protein>
<dbReference type="OrthoDB" id="1750980at2759"/>
<reference evidence="2" key="2">
    <citation type="journal article" date="2023" name="Plants (Basel)">
        <title>Annotation of the Turnera subulata (Passifloraceae) Draft Genome Reveals the S-Locus Evolved after the Divergence of Turneroideae from Passifloroideae in a Stepwise Manner.</title>
        <authorList>
            <person name="Henning P.M."/>
            <person name="Roalson E.H."/>
            <person name="Mir W."/>
            <person name="McCubbin A.G."/>
            <person name="Shore J.S."/>
        </authorList>
    </citation>
    <scope>NUCLEOTIDE SEQUENCE</scope>
    <source>
        <strain evidence="2">F60SS</strain>
    </source>
</reference>
<dbReference type="InterPro" id="IPR036691">
    <property type="entry name" value="Endo/exonu/phosph_ase_sf"/>
</dbReference>
<dbReference type="GO" id="GO:0003824">
    <property type="term" value="F:catalytic activity"/>
    <property type="evidence" value="ECO:0007669"/>
    <property type="project" value="InterPro"/>
</dbReference>
<dbReference type="InterPro" id="IPR005135">
    <property type="entry name" value="Endo/exonuclease/phosphatase"/>
</dbReference>